<accession>A0A378PHQ0</accession>
<evidence type="ECO:0000313" key="3">
    <source>
        <dbReference type="Proteomes" id="UP000076765"/>
    </source>
</evidence>
<dbReference type="AlphaFoldDB" id="A0A378PHQ0"/>
<gene>
    <name evidence="1" type="ORF">MOVS_01400</name>
    <name evidence="2" type="ORF">NCTC11227_00293</name>
</gene>
<keyword evidence="3" id="KW-1185">Reference proteome</keyword>
<evidence type="ECO:0000313" key="4">
    <source>
        <dbReference type="Proteomes" id="UP000255102"/>
    </source>
</evidence>
<sequence>MSNLPQKPLENQGQFVAVFHGQINQNTEMLCNARELHKFLGVKFNARQNWRALNLEKILDNNFCLLHNNRKGASKHPITNSVIATPSDFLLPMLSVMGKMNLSVRTVARLLACFEHLVHPTSNRVKSQLTGVLANV</sequence>
<dbReference type="KEGG" id="moi:MOVS_01400"/>
<evidence type="ECO:0000313" key="1">
    <source>
        <dbReference type="EMBL" id="ANB90870.1"/>
    </source>
</evidence>
<protein>
    <submittedName>
        <fullName evidence="2">Phage anti-repressor protein</fullName>
    </submittedName>
</protein>
<dbReference type="EMBL" id="CP011158">
    <property type="protein sequence ID" value="ANB90870.1"/>
    <property type="molecule type" value="Genomic_DNA"/>
</dbReference>
<dbReference type="EMBL" id="UGPW01000001">
    <property type="protein sequence ID" value="STY86314.1"/>
    <property type="molecule type" value="Genomic_DNA"/>
</dbReference>
<organism evidence="2 4">
    <name type="scientific">Moraxella ovis</name>
    <dbReference type="NCBI Taxonomy" id="29433"/>
    <lineage>
        <taxon>Bacteria</taxon>
        <taxon>Pseudomonadati</taxon>
        <taxon>Pseudomonadota</taxon>
        <taxon>Gammaproteobacteria</taxon>
        <taxon>Moraxellales</taxon>
        <taxon>Moraxellaceae</taxon>
        <taxon>Moraxella</taxon>
    </lineage>
</organism>
<dbReference type="Proteomes" id="UP000255102">
    <property type="component" value="Unassembled WGS sequence"/>
</dbReference>
<proteinExistence type="predicted"/>
<name>A0A378PHQ0_9GAMM</name>
<reference evidence="2 4" key="2">
    <citation type="submission" date="2018-06" db="EMBL/GenBank/DDBJ databases">
        <authorList>
            <consortium name="Pathogen Informatics"/>
            <person name="Doyle S."/>
        </authorList>
    </citation>
    <scope>NUCLEOTIDE SEQUENCE [LARGE SCALE GENOMIC DNA]</scope>
    <source>
        <strain evidence="2 4">NCTC11227</strain>
    </source>
</reference>
<evidence type="ECO:0000313" key="2">
    <source>
        <dbReference type="EMBL" id="STY86314.1"/>
    </source>
</evidence>
<dbReference type="STRING" id="29433.MOVS_01400"/>
<reference evidence="1 3" key="1">
    <citation type="submission" date="2015-04" db="EMBL/GenBank/DDBJ databases">
        <authorList>
            <person name="Calcutt M.J."/>
            <person name="Foecking M.F."/>
        </authorList>
    </citation>
    <scope>NUCLEOTIDE SEQUENCE [LARGE SCALE GENOMIC DNA]</scope>
    <source>
        <strain evidence="1 3">199/55</strain>
    </source>
</reference>
<dbReference type="RefSeq" id="WP_063513458.1">
    <property type="nucleotide sequence ID" value="NZ_CP011158.1"/>
</dbReference>
<dbReference type="Proteomes" id="UP000076765">
    <property type="component" value="Chromosome"/>
</dbReference>